<evidence type="ECO:0000313" key="1">
    <source>
        <dbReference type="EMBL" id="DAG00687.1"/>
    </source>
</evidence>
<protein>
    <submittedName>
        <fullName evidence="1">Uncharacterized protein</fullName>
    </submittedName>
</protein>
<accession>A0A8S5V243</accession>
<proteinExistence type="predicted"/>
<reference evidence="1" key="1">
    <citation type="journal article" date="2021" name="Proc. Natl. Acad. Sci. U.S.A.">
        <title>A Catalog of Tens of Thousands of Viruses from Human Metagenomes Reveals Hidden Associations with Chronic Diseases.</title>
        <authorList>
            <person name="Tisza M.J."/>
            <person name="Buck C.B."/>
        </authorList>
    </citation>
    <scope>NUCLEOTIDE SEQUENCE</scope>
    <source>
        <strain evidence="1">CtJ2i1</strain>
    </source>
</reference>
<name>A0A8S5V243_9CAUD</name>
<sequence>MAEPFEYTIFGNRLELRPVGGVKPDSLYEIRIKKLESVDGKKVLKYKVYTVASEQISNFYTLGDVNYLIDVFDASDTEVLYALKEASRFAQFLLDQIPGYENRADSPYLLQQFCKLRATLSLVSKHAVTTSTSGKISGHIGNISFGSTESGGSSSSSSSGSGAPSLSDLIKMIKAEMEIFEKLIVDPTYLTMGRAEPRTGKRSYTEKQKLHTYPTTLFDDLSRSLKSLRKT</sequence>
<dbReference type="EMBL" id="BK016182">
    <property type="protein sequence ID" value="DAG00687.1"/>
    <property type="molecule type" value="Genomic_DNA"/>
</dbReference>
<organism evidence="1">
    <name type="scientific">Myoviridae sp. ctJ2i1</name>
    <dbReference type="NCBI Taxonomy" id="2825079"/>
    <lineage>
        <taxon>Viruses</taxon>
        <taxon>Duplodnaviria</taxon>
        <taxon>Heunggongvirae</taxon>
        <taxon>Uroviricota</taxon>
        <taxon>Caudoviricetes</taxon>
    </lineage>
</organism>